<dbReference type="AlphaFoldDB" id="A0A0T5P0A7"/>
<evidence type="ECO:0000313" key="1">
    <source>
        <dbReference type="EMBL" id="KRS14537.1"/>
    </source>
</evidence>
<proteinExistence type="predicted"/>
<dbReference type="InterPro" id="IPR036425">
    <property type="entry name" value="MoaB/Mog-like_dom_sf"/>
</dbReference>
<dbReference type="OrthoDB" id="9779263at2"/>
<dbReference type="Gene3D" id="3.40.980.10">
    <property type="entry name" value="MoaB/Mog-like domain"/>
    <property type="match status" value="1"/>
</dbReference>
<gene>
    <name evidence="1" type="ORF">XM53_02145</name>
</gene>
<dbReference type="EMBL" id="LAXJ01000002">
    <property type="protein sequence ID" value="KRS14537.1"/>
    <property type="molecule type" value="Genomic_DNA"/>
</dbReference>
<sequence length="331" mass="34257">MKFGPVALAEAAGAILAHSEHLPDGRLRKGQVLAEADIARLRAAGFAEVVVAVLEPEDLHEDAAAARLAETVLDGAPGLSLSRAFTGRVNLVAEAPGVVAVDAAKVTAANMLDPMITLATVAPWFQTHPGGMVATVKIISYGVASEALDRAAEAARGAIRLHRPRFETASLIVSDTAEGPGLRGVEAIRTRLAGLGMRLKQTLSCPHEIPALARAMASASGELVLVLTGSATSDLRDTGPEALRRAGGAVERFGIPVDPGNLLFTGRLGERPVIGLPNSARSPVLHGVDWVLARIACGAPIGDADFAAMGVGGLLKEIPTRPQPRQRRPAG</sequence>
<dbReference type="STRING" id="1641875.XM53_02145"/>
<keyword evidence="2" id="KW-1185">Reference proteome</keyword>
<name>A0A0T5P0A7_9RHOB</name>
<dbReference type="UniPathway" id="UPA00344"/>
<organism evidence="1 2">
    <name type="scientific">Roseovarius atlanticus</name>
    <dbReference type="NCBI Taxonomy" id="1641875"/>
    <lineage>
        <taxon>Bacteria</taxon>
        <taxon>Pseudomonadati</taxon>
        <taxon>Pseudomonadota</taxon>
        <taxon>Alphaproteobacteria</taxon>
        <taxon>Rhodobacterales</taxon>
        <taxon>Roseobacteraceae</taxon>
        <taxon>Roseovarius</taxon>
    </lineage>
</organism>
<dbReference type="CDD" id="cd03522">
    <property type="entry name" value="MoeA_like"/>
    <property type="match status" value="1"/>
</dbReference>
<dbReference type="Proteomes" id="UP000051295">
    <property type="component" value="Unassembled WGS sequence"/>
</dbReference>
<reference evidence="1 2" key="1">
    <citation type="submission" date="2015-04" db="EMBL/GenBank/DDBJ databases">
        <title>The draft genome sequence of Roseovarius sp.R12b.</title>
        <authorList>
            <person name="Li G."/>
            <person name="Lai Q."/>
            <person name="Shao Z."/>
            <person name="Yan P."/>
        </authorList>
    </citation>
    <scope>NUCLEOTIDE SEQUENCE [LARGE SCALE GENOMIC DNA]</scope>
    <source>
        <strain evidence="1 2">R12B</strain>
    </source>
</reference>
<accession>A0A0T5P0A7</accession>
<dbReference type="PATRIC" id="fig|1641875.4.peg.1522"/>
<evidence type="ECO:0000313" key="2">
    <source>
        <dbReference type="Proteomes" id="UP000051295"/>
    </source>
</evidence>
<protein>
    <submittedName>
        <fullName evidence="1">Molybdopterin biosynthesis protein</fullName>
    </submittedName>
</protein>
<dbReference type="SUPFAM" id="SSF53218">
    <property type="entry name" value="Molybdenum cofactor biosynthesis proteins"/>
    <property type="match status" value="1"/>
</dbReference>
<dbReference type="RefSeq" id="WP_057789792.1">
    <property type="nucleotide sequence ID" value="NZ_LAXJ01000002.1"/>
</dbReference>
<comment type="caution">
    <text evidence="1">The sequence shown here is derived from an EMBL/GenBank/DDBJ whole genome shotgun (WGS) entry which is preliminary data.</text>
</comment>